<reference evidence="1" key="1">
    <citation type="submission" date="2020-01" db="EMBL/GenBank/DDBJ databases">
        <authorList>
            <consortium name="DOE Joint Genome Institute"/>
            <person name="Haridas S."/>
            <person name="Albert R."/>
            <person name="Binder M."/>
            <person name="Bloem J."/>
            <person name="Labutti K."/>
            <person name="Salamov A."/>
            <person name="Andreopoulos B."/>
            <person name="Baker S.E."/>
            <person name="Barry K."/>
            <person name="Bills G."/>
            <person name="Bluhm B.H."/>
            <person name="Cannon C."/>
            <person name="Castanera R."/>
            <person name="Culley D.E."/>
            <person name="Daum C."/>
            <person name="Ezra D."/>
            <person name="Gonzalez J.B."/>
            <person name="Henrissat B."/>
            <person name="Kuo A."/>
            <person name="Liang C."/>
            <person name="Lipzen A."/>
            <person name="Lutzoni F."/>
            <person name="Magnuson J."/>
            <person name="Mondo S."/>
            <person name="Nolan M."/>
            <person name="Ohm R."/>
            <person name="Pangilinan J."/>
            <person name="Park H.-J."/>
            <person name="Ramirez L."/>
            <person name="Alfaro M."/>
            <person name="Sun H."/>
            <person name="Tritt A."/>
            <person name="Yoshinaga Y."/>
            <person name="Zwiers L.-H."/>
            <person name="Turgeon B.G."/>
            <person name="Goodwin S.B."/>
            <person name="Spatafora J.W."/>
            <person name="Crous P.W."/>
            <person name="Grigoriev I.V."/>
        </authorList>
    </citation>
    <scope>NUCLEOTIDE SEQUENCE</scope>
    <source>
        <strain evidence="1">IPT5</strain>
    </source>
</reference>
<proteinExistence type="predicted"/>
<dbReference type="AlphaFoldDB" id="A0A6A7B0J9"/>
<organism evidence="1 2">
    <name type="scientific">Plenodomus tracheiphilus IPT5</name>
    <dbReference type="NCBI Taxonomy" id="1408161"/>
    <lineage>
        <taxon>Eukaryota</taxon>
        <taxon>Fungi</taxon>
        <taxon>Dikarya</taxon>
        <taxon>Ascomycota</taxon>
        <taxon>Pezizomycotina</taxon>
        <taxon>Dothideomycetes</taxon>
        <taxon>Pleosporomycetidae</taxon>
        <taxon>Pleosporales</taxon>
        <taxon>Pleosporineae</taxon>
        <taxon>Leptosphaeriaceae</taxon>
        <taxon>Plenodomus</taxon>
    </lineage>
</organism>
<evidence type="ECO:0000313" key="1">
    <source>
        <dbReference type="EMBL" id="KAF2849040.1"/>
    </source>
</evidence>
<keyword evidence="2" id="KW-1185">Reference proteome</keyword>
<sequence length="70" mass="7883">MCWSIVSPAEKAGVIGFKPMRDSFFSEGSIHASKRQDAVRLVTRSVLDAVFVATGINWKQHITVKIRNFF</sequence>
<accession>A0A6A7B0J9</accession>
<dbReference type="Proteomes" id="UP000799423">
    <property type="component" value="Unassembled WGS sequence"/>
</dbReference>
<dbReference type="InterPro" id="IPR036928">
    <property type="entry name" value="AS_sf"/>
</dbReference>
<gene>
    <name evidence="1" type="ORF">T440DRAFT_469781</name>
</gene>
<dbReference type="OrthoDB" id="566138at2759"/>
<name>A0A6A7B0J9_9PLEO</name>
<dbReference type="SUPFAM" id="SSF75304">
    <property type="entry name" value="Amidase signature (AS) enzymes"/>
    <property type="match status" value="1"/>
</dbReference>
<evidence type="ECO:0000313" key="2">
    <source>
        <dbReference type="Proteomes" id="UP000799423"/>
    </source>
</evidence>
<dbReference type="EMBL" id="MU006314">
    <property type="protein sequence ID" value="KAF2849040.1"/>
    <property type="molecule type" value="Genomic_DNA"/>
</dbReference>
<protein>
    <submittedName>
        <fullName evidence="1">Uncharacterized protein</fullName>
    </submittedName>
</protein>
<dbReference type="Gene3D" id="3.90.1300.10">
    <property type="entry name" value="Amidase signature (AS) domain"/>
    <property type="match status" value="1"/>
</dbReference>